<dbReference type="EMBL" id="JAACLJ010000003">
    <property type="protein sequence ID" value="KAF4589587.1"/>
    <property type="molecule type" value="Genomic_DNA"/>
</dbReference>
<evidence type="ECO:0000256" key="2">
    <source>
        <dbReference type="SAM" id="Phobius"/>
    </source>
</evidence>
<feature type="region of interest" description="Disordered" evidence="1">
    <location>
        <begin position="324"/>
        <end position="356"/>
    </location>
</feature>
<evidence type="ECO:0000313" key="5">
    <source>
        <dbReference type="EMBL" id="KAF4589587.1"/>
    </source>
</evidence>
<dbReference type="Pfam" id="PF24854">
    <property type="entry name" value="DUF7728"/>
    <property type="match status" value="1"/>
</dbReference>
<sequence>MLVEQLAFAASAAAFLVIPVGTLRAGAPDAISALPVESESFGLEKSTLSRTVTVPCAQCKGSDSKLELEFKVEHGSMLSLNGHQFFPRPDPPASGELVATLIDGGRREEDKTLGYGLAMTPVAADDYNQLQLIDLDLSIIQVDRQWVDHVPIVKTHVIKTITGDLFIQDIQLQENDRPGCSGLMCRAKAMADKMLHALGSLKKGCMMHHGHHGFDRLPGFPHMADAEENQLETPTHGGEEHRHNWRLLLANIASHIFLPVLMGVTAGVGVAVLAMVLCSVVIRLHRLVKSKRARRAGGCCRKKQAARREADSVEKIGLMEALESDELPPQYQDDAEVADNNNTETAATTTTTTDKK</sequence>
<evidence type="ECO:0000313" key="6">
    <source>
        <dbReference type="Proteomes" id="UP000562929"/>
    </source>
</evidence>
<protein>
    <recommendedName>
        <fullName evidence="4">DUF7728 domain-containing protein</fullName>
    </recommendedName>
</protein>
<comment type="caution">
    <text evidence="5">The sequence shown here is derived from an EMBL/GenBank/DDBJ whole genome shotgun (WGS) entry which is preliminary data.</text>
</comment>
<reference evidence="5 6" key="1">
    <citation type="journal article" date="2020" name="G3 (Bethesda)">
        <title>Genetic Underpinnings of Host Manipulation by Ophiocordyceps as Revealed by Comparative Transcriptomics.</title>
        <authorList>
            <person name="Will I."/>
            <person name="Das B."/>
            <person name="Trinh T."/>
            <person name="Brachmann A."/>
            <person name="Ohm R.A."/>
            <person name="de Bekker C."/>
        </authorList>
    </citation>
    <scope>NUCLEOTIDE SEQUENCE [LARGE SCALE GENOMIC DNA]</scope>
    <source>
        <strain evidence="5 6">EC05</strain>
    </source>
</reference>
<dbReference type="OrthoDB" id="5409353at2759"/>
<feature type="compositionally biased region" description="Low complexity" evidence="1">
    <location>
        <begin position="338"/>
        <end position="356"/>
    </location>
</feature>
<name>A0A8H4Q8A0_9HYPO</name>
<feature type="transmembrane region" description="Helical" evidence="2">
    <location>
        <begin position="256"/>
        <end position="282"/>
    </location>
</feature>
<keyword evidence="6" id="KW-1185">Reference proteome</keyword>
<dbReference type="AlphaFoldDB" id="A0A8H4Q8A0"/>
<dbReference type="PANTHER" id="PTHR40622:SF1">
    <property type="match status" value="1"/>
</dbReference>
<keyword evidence="2" id="KW-1133">Transmembrane helix</keyword>
<keyword evidence="3" id="KW-0732">Signal</keyword>
<dbReference type="InterPro" id="IPR056145">
    <property type="entry name" value="DUF7728"/>
</dbReference>
<keyword evidence="2" id="KW-0472">Membrane</keyword>
<feature type="signal peptide" evidence="3">
    <location>
        <begin position="1"/>
        <end position="25"/>
    </location>
</feature>
<proteinExistence type="predicted"/>
<accession>A0A8H4Q8A0</accession>
<evidence type="ECO:0000259" key="4">
    <source>
        <dbReference type="Pfam" id="PF24854"/>
    </source>
</evidence>
<gene>
    <name evidence="5" type="ORF">GQ602_003476</name>
</gene>
<organism evidence="5 6">
    <name type="scientific">Ophiocordyceps camponoti-floridani</name>
    <dbReference type="NCBI Taxonomy" id="2030778"/>
    <lineage>
        <taxon>Eukaryota</taxon>
        <taxon>Fungi</taxon>
        <taxon>Dikarya</taxon>
        <taxon>Ascomycota</taxon>
        <taxon>Pezizomycotina</taxon>
        <taxon>Sordariomycetes</taxon>
        <taxon>Hypocreomycetidae</taxon>
        <taxon>Hypocreales</taxon>
        <taxon>Ophiocordycipitaceae</taxon>
        <taxon>Ophiocordyceps</taxon>
    </lineage>
</organism>
<keyword evidence="2" id="KW-0812">Transmembrane</keyword>
<feature type="chain" id="PRO_5034492124" description="DUF7728 domain-containing protein" evidence="3">
    <location>
        <begin position="26"/>
        <end position="356"/>
    </location>
</feature>
<dbReference type="Proteomes" id="UP000562929">
    <property type="component" value="Unassembled WGS sequence"/>
</dbReference>
<dbReference type="PANTHER" id="PTHR40622">
    <property type="match status" value="1"/>
</dbReference>
<evidence type="ECO:0000256" key="1">
    <source>
        <dbReference type="SAM" id="MobiDB-lite"/>
    </source>
</evidence>
<feature type="domain" description="DUF7728" evidence="4">
    <location>
        <begin position="61"/>
        <end position="174"/>
    </location>
</feature>
<evidence type="ECO:0000256" key="3">
    <source>
        <dbReference type="SAM" id="SignalP"/>
    </source>
</evidence>